<evidence type="ECO:0000313" key="1">
    <source>
        <dbReference type="EMBL" id="SOE18837.1"/>
    </source>
</evidence>
<proteinExistence type="predicted"/>
<dbReference type="Proteomes" id="UP000219465">
    <property type="component" value="Unassembled WGS sequence"/>
</dbReference>
<dbReference type="EMBL" id="OCPC01000006">
    <property type="protein sequence ID" value="SOE18837.1"/>
    <property type="molecule type" value="Genomic_DNA"/>
</dbReference>
<gene>
    <name evidence="1" type="ORF">SAMN05877838_3781</name>
</gene>
<dbReference type="AlphaFoldDB" id="A0A286IFN6"/>
<protein>
    <submittedName>
        <fullName evidence="1">Uncharacterized protein</fullName>
    </submittedName>
</protein>
<evidence type="ECO:0000313" key="2">
    <source>
        <dbReference type="Proteomes" id="UP000219465"/>
    </source>
</evidence>
<sequence>MVDYYRRNKGEAAESKGYLFAEAYYKLNVTWSPPSSRR</sequence>
<keyword evidence="2" id="KW-1185">Reference proteome</keyword>
<organism evidence="1 2">
    <name type="scientific">Hoeflea halophila</name>
    <dbReference type="NCBI Taxonomy" id="714899"/>
    <lineage>
        <taxon>Bacteria</taxon>
        <taxon>Pseudomonadati</taxon>
        <taxon>Pseudomonadota</taxon>
        <taxon>Alphaproteobacteria</taxon>
        <taxon>Hyphomicrobiales</taxon>
        <taxon>Rhizobiaceae</taxon>
        <taxon>Hoeflea</taxon>
    </lineage>
</organism>
<accession>A0A286IFN6</accession>
<reference evidence="2" key="1">
    <citation type="submission" date="2017-08" db="EMBL/GenBank/DDBJ databases">
        <authorList>
            <person name="Varghese N."/>
            <person name="Submissions S."/>
        </authorList>
    </citation>
    <scope>NUCLEOTIDE SEQUENCE [LARGE SCALE GENOMIC DNA]</scope>
    <source>
        <strain evidence="2">KCTC 23107</strain>
    </source>
</reference>
<name>A0A286IFN6_9HYPH</name>